<keyword evidence="8" id="KW-0472">Membrane</keyword>
<evidence type="ECO:0000256" key="1">
    <source>
        <dbReference type="ARBA" id="ARBA00004123"/>
    </source>
</evidence>
<keyword evidence="7" id="KW-0007">Acetylation</keyword>
<keyword evidence="15" id="KW-1185">Reference proteome</keyword>
<evidence type="ECO:0000256" key="9">
    <source>
        <dbReference type="ARBA" id="ARBA00023180"/>
    </source>
</evidence>
<dbReference type="GO" id="GO:0005634">
    <property type="term" value="C:nucleus"/>
    <property type="evidence" value="ECO:0007669"/>
    <property type="project" value="UniProtKB-SubCell"/>
</dbReference>
<protein>
    <recommendedName>
        <fullName evidence="12">SH3 domain-binding glutamic acid-rich-like protein 3</fullName>
    </recommendedName>
</protein>
<keyword evidence="9" id="KW-0325">Glycoprotein</keyword>
<comment type="subcellular location">
    <subcellularLocation>
        <location evidence="3">Cell projection</location>
        <location evidence="3">Ruffle membrane</location>
    </subcellularLocation>
    <subcellularLocation>
        <location evidence="2">Cytoplasm</location>
        <location evidence="2">Cytosol</location>
    </subcellularLocation>
    <subcellularLocation>
        <location evidence="1">Nucleus</location>
    </subcellularLocation>
</comment>
<evidence type="ECO:0000313" key="15">
    <source>
        <dbReference type="Proteomes" id="UP001181693"/>
    </source>
</evidence>
<dbReference type="InterPro" id="IPR051033">
    <property type="entry name" value="SH3BGR"/>
</dbReference>
<evidence type="ECO:0000256" key="5">
    <source>
        <dbReference type="ARBA" id="ARBA00022475"/>
    </source>
</evidence>
<evidence type="ECO:0000256" key="3">
    <source>
        <dbReference type="ARBA" id="ARBA00004632"/>
    </source>
</evidence>
<accession>A0AAV3BBD6</accession>
<comment type="caution">
    <text evidence="14">The sequence shown here is derived from an EMBL/GenBank/DDBJ whole genome shotgun (WGS) entry which is preliminary data.</text>
</comment>
<keyword evidence="6" id="KW-0963">Cytoplasm</keyword>
<sequence>MDLKMYMTTVTSSRETKSQQAEMCRILDTCGHPYVTVDISVDKDLLTEMREKSCKPNAVPPQLFLGDEYLGGFQELMTAVEDGELQKFLGKK</sequence>
<dbReference type="PANTHER" id="PTHR12232:SF3">
    <property type="entry name" value="SH3 DOMAIN-BINDING GLUTAMIC ACID-RICH-LIKE PROTEIN 3"/>
    <property type="match status" value="1"/>
</dbReference>
<evidence type="ECO:0000256" key="11">
    <source>
        <dbReference type="ARBA" id="ARBA00023273"/>
    </source>
</evidence>
<name>A0AAV3BBD6_PYXAD</name>
<dbReference type="GO" id="GO:0032587">
    <property type="term" value="C:ruffle membrane"/>
    <property type="evidence" value="ECO:0007669"/>
    <property type="project" value="UniProtKB-SubCell"/>
</dbReference>
<organism evidence="14 15">
    <name type="scientific">Pyxicephalus adspersus</name>
    <name type="common">African bullfrog</name>
    <dbReference type="NCBI Taxonomy" id="30357"/>
    <lineage>
        <taxon>Eukaryota</taxon>
        <taxon>Metazoa</taxon>
        <taxon>Chordata</taxon>
        <taxon>Craniata</taxon>
        <taxon>Vertebrata</taxon>
        <taxon>Euteleostomi</taxon>
        <taxon>Amphibia</taxon>
        <taxon>Batrachia</taxon>
        <taxon>Anura</taxon>
        <taxon>Neobatrachia</taxon>
        <taxon>Ranoidea</taxon>
        <taxon>Pyxicephalidae</taxon>
        <taxon>Pyxicephalinae</taxon>
        <taxon>Pyxicephalus</taxon>
    </lineage>
</organism>
<evidence type="ECO:0000256" key="2">
    <source>
        <dbReference type="ARBA" id="ARBA00004514"/>
    </source>
</evidence>
<dbReference type="GO" id="GO:0005829">
    <property type="term" value="C:cytosol"/>
    <property type="evidence" value="ECO:0007669"/>
    <property type="project" value="UniProtKB-SubCell"/>
</dbReference>
<dbReference type="PANTHER" id="PTHR12232">
    <property type="entry name" value="SH3 DOMAIN-BINDING GLUTAMIC ACID-RICH-LIKE PROTEIN"/>
    <property type="match status" value="1"/>
</dbReference>
<proteinExistence type="inferred from homology"/>
<dbReference type="AlphaFoldDB" id="A0AAV3BBD6"/>
<dbReference type="Proteomes" id="UP001181693">
    <property type="component" value="Unassembled WGS sequence"/>
</dbReference>
<evidence type="ECO:0000256" key="12">
    <source>
        <dbReference type="ARBA" id="ARBA00040886"/>
    </source>
</evidence>
<evidence type="ECO:0000256" key="8">
    <source>
        <dbReference type="ARBA" id="ARBA00023136"/>
    </source>
</evidence>
<evidence type="ECO:0000256" key="13">
    <source>
        <dbReference type="ARBA" id="ARBA00045345"/>
    </source>
</evidence>
<reference evidence="14" key="1">
    <citation type="thesis" date="2020" institute="ProQuest LLC" country="789 East Eisenhower Parkway, Ann Arbor, MI, USA">
        <title>Comparative Genomics and Chromosome Evolution.</title>
        <authorList>
            <person name="Mudd A.B."/>
        </authorList>
    </citation>
    <scope>NUCLEOTIDE SEQUENCE</scope>
    <source>
        <strain evidence="14">1538</strain>
        <tissue evidence="14">Blood</tissue>
    </source>
</reference>
<keyword evidence="10" id="KW-0539">Nucleus</keyword>
<comment type="similarity">
    <text evidence="4">Belongs to the SH3BGR family.</text>
</comment>
<keyword evidence="5" id="KW-1003">Cell membrane</keyword>
<evidence type="ECO:0000313" key="14">
    <source>
        <dbReference type="EMBL" id="DBA33758.1"/>
    </source>
</evidence>
<dbReference type="InterPro" id="IPR006993">
    <property type="entry name" value="Glut_rich_SH3-bd"/>
</dbReference>
<evidence type="ECO:0000256" key="4">
    <source>
        <dbReference type="ARBA" id="ARBA00007764"/>
    </source>
</evidence>
<evidence type="ECO:0000256" key="7">
    <source>
        <dbReference type="ARBA" id="ARBA00022990"/>
    </source>
</evidence>
<dbReference type="Gene3D" id="3.40.30.10">
    <property type="entry name" value="Glutaredoxin"/>
    <property type="match status" value="1"/>
</dbReference>
<evidence type="ECO:0000256" key="10">
    <source>
        <dbReference type="ARBA" id="ARBA00023242"/>
    </source>
</evidence>
<dbReference type="EMBL" id="DYDO01000001">
    <property type="protein sequence ID" value="DBA33758.1"/>
    <property type="molecule type" value="Genomic_DNA"/>
</dbReference>
<dbReference type="Pfam" id="PF04908">
    <property type="entry name" value="SH3BGR"/>
    <property type="match status" value="1"/>
</dbReference>
<dbReference type="PROSITE" id="PS51354">
    <property type="entry name" value="GLUTAREDOXIN_2"/>
    <property type="match status" value="1"/>
</dbReference>
<comment type="function">
    <text evidence="13">Could act as a modulator of glutaredoxin biological activity. May play a role in cytoskeleton organization.</text>
</comment>
<evidence type="ECO:0000256" key="6">
    <source>
        <dbReference type="ARBA" id="ARBA00022490"/>
    </source>
</evidence>
<gene>
    <name evidence="14" type="ORF">GDO54_001396</name>
</gene>
<dbReference type="InterPro" id="IPR036249">
    <property type="entry name" value="Thioredoxin-like_sf"/>
</dbReference>
<dbReference type="SUPFAM" id="SSF52833">
    <property type="entry name" value="Thioredoxin-like"/>
    <property type="match status" value="1"/>
</dbReference>
<keyword evidence="11" id="KW-0966">Cell projection</keyword>